<evidence type="ECO:0000256" key="3">
    <source>
        <dbReference type="ARBA" id="ARBA00022723"/>
    </source>
</evidence>
<evidence type="ECO:0000256" key="1">
    <source>
        <dbReference type="ARBA" id="ARBA00001954"/>
    </source>
</evidence>
<evidence type="ECO:0000256" key="4">
    <source>
        <dbReference type="ARBA" id="ARBA00022946"/>
    </source>
</evidence>
<dbReference type="GO" id="GO:0050313">
    <property type="term" value="F:sulfur dioxygenase activity"/>
    <property type="evidence" value="ECO:0007669"/>
    <property type="project" value="InterPro"/>
</dbReference>
<dbReference type="PANTHER" id="PTHR43084">
    <property type="entry name" value="PERSULFIDE DIOXYGENASE ETHE1"/>
    <property type="match status" value="1"/>
</dbReference>
<dbReference type="InterPro" id="IPR036866">
    <property type="entry name" value="RibonucZ/Hydroxyglut_hydro"/>
</dbReference>
<feature type="domain" description="Metallo-beta-lactamase" evidence="9">
    <location>
        <begin position="16"/>
        <end position="175"/>
    </location>
</feature>
<comment type="similarity">
    <text evidence="2">Belongs to the metallo-beta-lactamase superfamily. Glyoxalase II family.</text>
</comment>
<dbReference type="GO" id="GO:0070813">
    <property type="term" value="P:hydrogen sulfide metabolic process"/>
    <property type="evidence" value="ECO:0007669"/>
    <property type="project" value="TreeGrafter"/>
</dbReference>
<dbReference type="Pfam" id="PF00753">
    <property type="entry name" value="Lactamase_B"/>
    <property type="match status" value="2"/>
</dbReference>
<protein>
    <submittedName>
        <fullName evidence="10">MBL fold metallo-hydrolase</fullName>
    </submittedName>
</protein>
<evidence type="ECO:0000256" key="5">
    <source>
        <dbReference type="ARBA" id="ARBA00022964"/>
    </source>
</evidence>
<proteinExistence type="inferred from homology"/>
<gene>
    <name evidence="10" type="ORF">SOO65_08510</name>
</gene>
<dbReference type="CDD" id="cd07724">
    <property type="entry name" value="POD-like_MBL-fold"/>
    <property type="match status" value="1"/>
</dbReference>
<dbReference type="AlphaFoldDB" id="A0AAX4HUB8"/>
<evidence type="ECO:0000256" key="8">
    <source>
        <dbReference type="ARBA" id="ARBA00023004"/>
    </source>
</evidence>
<dbReference type="SUPFAM" id="SSF56281">
    <property type="entry name" value="Metallo-hydrolase/oxidoreductase"/>
    <property type="match status" value="1"/>
</dbReference>
<evidence type="ECO:0000313" key="10">
    <source>
        <dbReference type="EMBL" id="WPU66788.1"/>
    </source>
</evidence>
<keyword evidence="8" id="KW-0408">Iron</keyword>
<dbReference type="InterPro" id="IPR001279">
    <property type="entry name" value="Metallo-B-lactamas"/>
</dbReference>
<evidence type="ECO:0000313" key="11">
    <source>
        <dbReference type="Proteomes" id="UP001324634"/>
    </source>
</evidence>
<dbReference type="EMBL" id="CP139487">
    <property type="protein sequence ID" value="WPU66788.1"/>
    <property type="molecule type" value="Genomic_DNA"/>
</dbReference>
<keyword evidence="4" id="KW-0809">Transit peptide</keyword>
<reference evidence="10 11" key="1">
    <citation type="submission" date="2023-11" db="EMBL/GenBank/DDBJ databases">
        <title>Peredibacter starrii A3.12.</title>
        <authorList>
            <person name="Mitchell R.J."/>
        </authorList>
    </citation>
    <scope>NUCLEOTIDE SEQUENCE [LARGE SCALE GENOMIC DNA]</scope>
    <source>
        <strain evidence="10 11">A3.12</strain>
    </source>
</reference>
<dbReference type="InterPro" id="IPR051682">
    <property type="entry name" value="Mito_Persulfide_Diox"/>
</dbReference>
<dbReference type="InterPro" id="IPR044528">
    <property type="entry name" value="POD-like_MBL-fold"/>
</dbReference>
<dbReference type="SMART" id="SM00849">
    <property type="entry name" value="Lactamase_B"/>
    <property type="match status" value="1"/>
</dbReference>
<comment type="cofactor">
    <cofactor evidence="1">
        <name>Fe(2+)</name>
        <dbReference type="ChEBI" id="CHEBI:29033"/>
    </cofactor>
</comment>
<keyword evidence="3" id="KW-0479">Metal-binding</keyword>
<keyword evidence="11" id="KW-1185">Reference proteome</keyword>
<accession>A0AAX4HUB8</accession>
<dbReference type="GO" id="GO:0006749">
    <property type="term" value="P:glutathione metabolic process"/>
    <property type="evidence" value="ECO:0007669"/>
    <property type="project" value="InterPro"/>
</dbReference>
<dbReference type="Proteomes" id="UP001324634">
    <property type="component" value="Chromosome"/>
</dbReference>
<dbReference type="Gene3D" id="3.60.15.10">
    <property type="entry name" value="Ribonuclease Z/Hydroxyacylglutathione hydrolase-like"/>
    <property type="match status" value="1"/>
</dbReference>
<organism evidence="10 11">
    <name type="scientific">Peredibacter starrii</name>
    <dbReference type="NCBI Taxonomy" id="28202"/>
    <lineage>
        <taxon>Bacteria</taxon>
        <taxon>Pseudomonadati</taxon>
        <taxon>Bdellovibrionota</taxon>
        <taxon>Bacteriovoracia</taxon>
        <taxon>Bacteriovoracales</taxon>
        <taxon>Bacteriovoracaceae</taxon>
        <taxon>Peredibacter</taxon>
    </lineage>
</organism>
<keyword evidence="6" id="KW-0007">Acetylation</keyword>
<evidence type="ECO:0000256" key="2">
    <source>
        <dbReference type="ARBA" id="ARBA00006759"/>
    </source>
</evidence>
<dbReference type="KEGG" id="psti:SOO65_08510"/>
<dbReference type="FunFam" id="3.60.15.10:FF:000013">
    <property type="entry name" value="Persulfide dioxygenase ETHE1, mitochondrial"/>
    <property type="match status" value="1"/>
</dbReference>
<keyword evidence="7" id="KW-0560">Oxidoreductase</keyword>
<evidence type="ECO:0000256" key="6">
    <source>
        <dbReference type="ARBA" id="ARBA00022990"/>
    </source>
</evidence>
<evidence type="ECO:0000256" key="7">
    <source>
        <dbReference type="ARBA" id="ARBA00023002"/>
    </source>
</evidence>
<evidence type="ECO:0000259" key="9">
    <source>
        <dbReference type="SMART" id="SM00849"/>
    </source>
</evidence>
<sequence>MQNSLIFYQLFEKESSTYTYLLGDIKTAEAVIIDPVMETSERDIKLINDLGLKLKYILETHVHADHVTGSGILRNRTGAQIALGAANDSGCADISLKEGDQIRFGSHSITSISTPGHTNGCMTYHLDNMLFTGDTLLIRGCGRTDFQEGSSERLFHSVRDKIFAFPDETYIYPAHDYKGFTRTTVGDEKKLNPRLKLENTEADFVKIMAELKLDYPKKLQVAVPANKQCGLNPGQNNS</sequence>
<dbReference type="RefSeq" id="WP_321399341.1">
    <property type="nucleotide sequence ID" value="NZ_CP139487.1"/>
</dbReference>
<name>A0AAX4HUB8_9BACT</name>
<dbReference type="PANTHER" id="PTHR43084:SF1">
    <property type="entry name" value="PERSULFIDE DIOXYGENASE ETHE1, MITOCHONDRIAL"/>
    <property type="match status" value="1"/>
</dbReference>
<keyword evidence="5" id="KW-0223">Dioxygenase</keyword>
<dbReference type="GO" id="GO:0046872">
    <property type="term" value="F:metal ion binding"/>
    <property type="evidence" value="ECO:0007669"/>
    <property type="project" value="UniProtKB-KW"/>
</dbReference>